<proteinExistence type="predicted"/>
<name>A0A409WX36_9AGAR</name>
<feature type="compositionally biased region" description="Pro residues" evidence="1">
    <location>
        <begin position="11"/>
        <end position="31"/>
    </location>
</feature>
<feature type="region of interest" description="Disordered" evidence="1">
    <location>
        <begin position="214"/>
        <end position="265"/>
    </location>
</feature>
<dbReference type="AlphaFoldDB" id="A0A409WX36"/>
<keyword evidence="3" id="KW-1185">Reference proteome</keyword>
<evidence type="ECO:0000256" key="1">
    <source>
        <dbReference type="SAM" id="MobiDB-lite"/>
    </source>
</evidence>
<evidence type="ECO:0000313" key="3">
    <source>
        <dbReference type="Proteomes" id="UP000284706"/>
    </source>
</evidence>
<feature type="compositionally biased region" description="Acidic residues" evidence="1">
    <location>
        <begin position="218"/>
        <end position="247"/>
    </location>
</feature>
<accession>A0A409WX36</accession>
<dbReference type="InParanoid" id="A0A409WX36"/>
<feature type="non-terminal residue" evidence="2">
    <location>
        <position position="1"/>
    </location>
</feature>
<protein>
    <submittedName>
        <fullName evidence="2">Uncharacterized protein</fullName>
    </submittedName>
</protein>
<dbReference type="EMBL" id="NHYE01004667">
    <property type="protein sequence ID" value="PPQ83031.1"/>
    <property type="molecule type" value="Genomic_DNA"/>
</dbReference>
<feature type="compositionally biased region" description="Basic and acidic residues" evidence="1">
    <location>
        <begin position="255"/>
        <end position="265"/>
    </location>
</feature>
<organism evidence="2 3">
    <name type="scientific">Gymnopilus dilepis</name>
    <dbReference type="NCBI Taxonomy" id="231916"/>
    <lineage>
        <taxon>Eukaryota</taxon>
        <taxon>Fungi</taxon>
        <taxon>Dikarya</taxon>
        <taxon>Basidiomycota</taxon>
        <taxon>Agaricomycotina</taxon>
        <taxon>Agaricomycetes</taxon>
        <taxon>Agaricomycetidae</taxon>
        <taxon>Agaricales</taxon>
        <taxon>Agaricineae</taxon>
        <taxon>Hymenogastraceae</taxon>
        <taxon>Gymnopilus</taxon>
    </lineage>
</organism>
<reference evidence="2 3" key="1">
    <citation type="journal article" date="2018" name="Evol. Lett.">
        <title>Horizontal gene cluster transfer increased hallucinogenic mushroom diversity.</title>
        <authorList>
            <person name="Reynolds H.T."/>
            <person name="Vijayakumar V."/>
            <person name="Gluck-Thaler E."/>
            <person name="Korotkin H.B."/>
            <person name="Matheny P.B."/>
            <person name="Slot J.C."/>
        </authorList>
    </citation>
    <scope>NUCLEOTIDE SEQUENCE [LARGE SCALE GENOMIC DNA]</scope>
    <source>
        <strain evidence="2 3">SRW20</strain>
    </source>
</reference>
<feature type="region of interest" description="Disordered" evidence="1">
    <location>
        <begin position="1"/>
        <end position="47"/>
    </location>
</feature>
<sequence>PSRPLFVVSGDPPPSEQQLPPPLPDRQPPHPNLAMKPEDASLNWHDAPLDESPADDVTISVHPADVDDLELLTWPGILPPVPPMFDAASLASPAVTINSDGSLTLHGDCQEEFSSLFQYDIGPWTEIDNTHLVIGQYENLADEIHWTHWSRSMMPPPPGQVLVREPSLDATDEMLDIFGLLEPENTQPVASSSYLAPPPRPPPIRHASLTNILSESMDALELEDGDEEESSMEMEDVDMDSELESSDAESSSSLDKGKGKERARD</sequence>
<evidence type="ECO:0000313" key="2">
    <source>
        <dbReference type="EMBL" id="PPQ83031.1"/>
    </source>
</evidence>
<feature type="region of interest" description="Disordered" evidence="1">
    <location>
        <begin position="188"/>
        <end position="207"/>
    </location>
</feature>
<gene>
    <name evidence="2" type="ORF">CVT26_012075</name>
</gene>
<comment type="caution">
    <text evidence="2">The sequence shown here is derived from an EMBL/GenBank/DDBJ whole genome shotgun (WGS) entry which is preliminary data.</text>
</comment>
<dbReference type="Proteomes" id="UP000284706">
    <property type="component" value="Unassembled WGS sequence"/>
</dbReference>